<dbReference type="AlphaFoldDB" id="A0A366DP67"/>
<evidence type="ECO:0008006" key="3">
    <source>
        <dbReference type="Google" id="ProtNLM"/>
    </source>
</evidence>
<protein>
    <recommendedName>
        <fullName evidence="3">AlpA family transcriptional regulator</fullName>
    </recommendedName>
</protein>
<dbReference type="RefSeq" id="WP_113945607.1">
    <property type="nucleotide sequence ID" value="NZ_JBHEEG010000001.1"/>
</dbReference>
<proteinExistence type="predicted"/>
<organism evidence="1 2">
    <name type="scientific">Pseudochrobactrum asaccharolyticum</name>
    <dbReference type="NCBI Taxonomy" id="354351"/>
    <lineage>
        <taxon>Bacteria</taxon>
        <taxon>Pseudomonadati</taxon>
        <taxon>Pseudomonadota</taxon>
        <taxon>Alphaproteobacteria</taxon>
        <taxon>Hyphomicrobiales</taxon>
        <taxon>Brucellaceae</taxon>
        <taxon>Pseudochrobactrum</taxon>
    </lineage>
</organism>
<evidence type="ECO:0000313" key="1">
    <source>
        <dbReference type="EMBL" id="RBO91887.1"/>
    </source>
</evidence>
<dbReference type="SUPFAM" id="SSF46955">
    <property type="entry name" value="Putative DNA-binding domain"/>
    <property type="match status" value="1"/>
</dbReference>
<dbReference type="EMBL" id="QNRH01000008">
    <property type="protein sequence ID" value="RBO91887.1"/>
    <property type="molecule type" value="Genomic_DNA"/>
</dbReference>
<sequence length="80" mass="9032">MKSITSKNIPRLGLNRSEVALALGVAPNTVDAMVKEGVLPQPRVWHSRKFWRVTEIDAAMNEWPTAERQETDASQWRAST</sequence>
<comment type="caution">
    <text evidence="1">The sequence shown here is derived from an EMBL/GenBank/DDBJ whole genome shotgun (WGS) entry which is preliminary data.</text>
</comment>
<accession>A0A366DP67</accession>
<dbReference type="InterPro" id="IPR009061">
    <property type="entry name" value="DNA-bd_dom_put_sf"/>
</dbReference>
<evidence type="ECO:0000313" key="2">
    <source>
        <dbReference type="Proteomes" id="UP000252893"/>
    </source>
</evidence>
<dbReference type="Proteomes" id="UP000252893">
    <property type="component" value="Unassembled WGS sequence"/>
</dbReference>
<keyword evidence="2" id="KW-1185">Reference proteome</keyword>
<name>A0A366DP67_9HYPH</name>
<gene>
    <name evidence="1" type="ORF">DFR47_10828</name>
</gene>
<reference evidence="1 2" key="1">
    <citation type="submission" date="2018-06" db="EMBL/GenBank/DDBJ databases">
        <title>Genomic Encyclopedia of Type Strains, Phase IV (KMG-IV): sequencing the most valuable type-strain genomes for metagenomic binning, comparative biology and taxonomic classification.</title>
        <authorList>
            <person name="Goeker M."/>
        </authorList>
    </citation>
    <scope>NUCLEOTIDE SEQUENCE [LARGE SCALE GENOMIC DNA]</scope>
    <source>
        <strain evidence="1 2">DSM 25619</strain>
    </source>
</reference>
<dbReference type="OrthoDB" id="7220345at2"/>